<sequence length="502" mass="56190">MARPASIQTNWLDRLLGWFDPAAGLRRQQLRAAYEGAEKSRYRKARRDSGPNQPVQQAAASLRAAARHLERNHDIARGALRTLVNNVVGASGIGIEPQPRLPDGTVHTAYAAALREAWRDWCRCPEVSQRHHWTRLQRMAARSWLRDGEVFAQQLMGPVAKLDHGSRVPYSLELFEADRVPLDYQDGASIQQGIETNGWGRPVGYWVYRQHPLDHGSQANELRRISADRILHLALFDRIDQRRGVSEFAAILTRLEDLKDYEESERIAAKVAAMLTAYVKRGTPDLYDPSQTARDEHGEPLPRDLRLAPGMIIDSLAAGEDISLIDSNRPNPNLVSWRQGQLRAVAAGLGASYSSVSRDYNGTYSSQRQELVEQWVHYAVLTDEFTGQFVQPVWQSFVQTAHLAGIVPMPPDLDPQRADDALFVGQSMPWIDPMKEALAWETLTRAGFASELEVIRKRGAQPMDVLEQLASWRQLVKERGLVLSSAEGVTKPAPVVTGEAPE</sequence>
<dbReference type="EMBL" id="JARRAF010000008">
    <property type="protein sequence ID" value="MDK2124157.1"/>
    <property type="molecule type" value="Genomic_DNA"/>
</dbReference>
<accession>A0ABT7DVS5</accession>
<dbReference type="Pfam" id="PF05136">
    <property type="entry name" value="Phage_portal_2"/>
    <property type="match status" value="1"/>
</dbReference>
<dbReference type="NCBIfam" id="TIGR01539">
    <property type="entry name" value="portal_lambda"/>
    <property type="match status" value="1"/>
</dbReference>
<gene>
    <name evidence="1" type="ORF">PZA18_08865</name>
</gene>
<evidence type="ECO:0000313" key="1">
    <source>
        <dbReference type="EMBL" id="MDK2124157.1"/>
    </source>
</evidence>
<reference evidence="1" key="1">
    <citation type="submission" date="2023-03" db="EMBL/GenBank/DDBJ databases">
        <title>Chitinimonas shenzhenensis gen. nov., sp. nov., a novel member of family Burkholderiaceae isolated from activated sludge collected in Shen Zhen, China.</title>
        <authorList>
            <person name="Wang X."/>
        </authorList>
    </citation>
    <scope>NUCLEOTIDE SEQUENCE</scope>
    <source>
        <strain evidence="1">DQS-5</strain>
    </source>
</reference>
<dbReference type="RefSeq" id="WP_284100467.1">
    <property type="nucleotide sequence ID" value="NZ_JARRAF010000008.1"/>
</dbReference>
<evidence type="ECO:0000313" key="2">
    <source>
        <dbReference type="Proteomes" id="UP001172778"/>
    </source>
</evidence>
<keyword evidence="2" id="KW-1185">Reference proteome</keyword>
<comment type="caution">
    <text evidence="1">The sequence shown here is derived from an EMBL/GenBank/DDBJ whole genome shotgun (WGS) entry which is preliminary data.</text>
</comment>
<proteinExistence type="predicted"/>
<dbReference type="InterPro" id="IPR006429">
    <property type="entry name" value="Phage_lambda_portal"/>
</dbReference>
<name>A0ABT7DVS5_9NEIS</name>
<organism evidence="1 2">
    <name type="scientific">Parachitinimonas caeni</name>
    <dbReference type="NCBI Taxonomy" id="3031301"/>
    <lineage>
        <taxon>Bacteria</taxon>
        <taxon>Pseudomonadati</taxon>
        <taxon>Pseudomonadota</taxon>
        <taxon>Betaproteobacteria</taxon>
        <taxon>Neisseriales</taxon>
        <taxon>Chitinibacteraceae</taxon>
        <taxon>Parachitinimonas</taxon>
    </lineage>
</organism>
<dbReference type="Proteomes" id="UP001172778">
    <property type="component" value="Unassembled WGS sequence"/>
</dbReference>
<protein>
    <submittedName>
        <fullName evidence="1">Phage portal protein</fullName>
    </submittedName>
</protein>